<dbReference type="InterPro" id="IPR002035">
    <property type="entry name" value="VWF_A"/>
</dbReference>
<keyword evidence="1" id="KW-0732">Signal</keyword>
<organism evidence="3 4">
    <name type="scientific">Clavelina lepadiformis</name>
    <name type="common">Light-bulb sea squirt</name>
    <name type="synonym">Ascidia lepadiformis</name>
    <dbReference type="NCBI Taxonomy" id="159417"/>
    <lineage>
        <taxon>Eukaryota</taxon>
        <taxon>Metazoa</taxon>
        <taxon>Chordata</taxon>
        <taxon>Tunicata</taxon>
        <taxon>Ascidiacea</taxon>
        <taxon>Aplousobranchia</taxon>
        <taxon>Clavelinidae</taxon>
        <taxon>Clavelina</taxon>
    </lineage>
</organism>
<reference evidence="3 4" key="1">
    <citation type="submission" date="2024-02" db="EMBL/GenBank/DDBJ databases">
        <authorList>
            <person name="Daric V."/>
            <person name="Darras S."/>
        </authorList>
    </citation>
    <scope>NUCLEOTIDE SEQUENCE [LARGE SCALE GENOMIC DNA]</scope>
</reference>
<keyword evidence="4" id="KW-1185">Reference proteome</keyword>
<dbReference type="PROSITE" id="PS50234">
    <property type="entry name" value="VWFA"/>
    <property type="match status" value="1"/>
</dbReference>
<evidence type="ECO:0000256" key="1">
    <source>
        <dbReference type="SAM" id="SignalP"/>
    </source>
</evidence>
<evidence type="ECO:0000313" key="3">
    <source>
        <dbReference type="EMBL" id="CAK8691648.1"/>
    </source>
</evidence>
<dbReference type="Pfam" id="PF00092">
    <property type="entry name" value="VWA"/>
    <property type="match status" value="1"/>
</dbReference>
<accession>A0ABP0GJT3</accession>
<name>A0ABP0GJT3_CLALP</name>
<dbReference type="EMBL" id="CAWYQH010000119">
    <property type="protein sequence ID" value="CAK8691648.1"/>
    <property type="molecule type" value="Genomic_DNA"/>
</dbReference>
<proteinExistence type="predicted"/>
<dbReference type="InterPro" id="IPR036465">
    <property type="entry name" value="vWFA_dom_sf"/>
</dbReference>
<feature type="chain" id="PRO_5046577955" description="VWFA domain-containing protein" evidence="1">
    <location>
        <begin position="22"/>
        <end position="447"/>
    </location>
</feature>
<protein>
    <recommendedName>
        <fullName evidence="2">VWFA domain-containing protein</fullName>
    </recommendedName>
</protein>
<dbReference type="PRINTS" id="PR00453">
    <property type="entry name" value="VWFADOMAIN"/>
</dbReference>
<comment type="caution">
    <text evidence="3">The sequence shown here is derived from an EMBL/GenBank/DDBJ whole genome shotgun (WGS) entry which is preliminary data.</text>
</comment>
<gene>
    <name evidence="3" type="ORF">CVLEPA_LOCUS24411</name>
</gene>
<dbReference type="PANTHER" id="PTHR24020:SF84">
    <property type="entry name" value="VWFA DOMAIN-CONTAINING PROTEIN"/>
    <property type="match status" value="1"/>
</dbReference>
<feature type="domain" description="VWFA" evidence="2">
    <location>
        <begin position="173"/>
        <end position="359"/>
    </location>
</feature>
<sequence length="447" mass="48981">MMIYLTTALAYLVALAPTSNSYNIDDGGGGFKVMGERAASFFGYNLRISKEGNDFRLLVGAPKSTKSSNPQSVNTSSPLAEGSIESCGLQNFIESSVNCISVAPPTASPGDSYGLSLDVATDSTLHACSPTKMQSCPPVAYNPGYCFRRSEETRNWTEGPQTEKTDCSLVSLDIVILLDGSLSVGRVNFELVKQWTINVSRSFDIADGSTEIGVIQYSHHYSQQDLNEQDYIVTEISLGQYRSQSQFEDAVEMIRLHSFTTYTAHALNKSVYDFQSSPRYLDPRTAKVMILLTDGRSSDNEFLPYSANYLRSLGIRTFAIGVGRAVRDELQIIANGNGTDERVFYVTNFEDLSKIISALRTEILSFALEGVREGGGAMTSVHHLQFGEKGFSLNSDVLLPRVRNRRIIQVDITGGNLLDDLGAIQHQLDSITTTLDHPTGDTCDVTD</sequence>
<feature type="signal peptide" evidence="1">
    <location>
        <begin position="1"/>
        <end position="21"/>
    </location>
</feature>
<dbReference type="InterPro" id="IPR050525">
    <property type="entry name" value="ECM_Assembly_Org"/>
</dbReference>
<evidence type="ECO:0000313" key="4">
    <source>
        <dbReference type="Proteomes" id="UP001642483"/>
    </source>
</evidence>
<evidence type="ECO:0000259" key="2">
    <source>
        <dbReference type="PROSITE" id="PS50234"/>
    </source>
</evidence>
<dbReference type="Gene3D" id="3.40.50.410">
    <property type="entry name" value="von Willebrand factor, type A domain"/>
    <property type="match status" value="1"/>
</dbReference>
<dbReference type="SMART" id="SM00327">
    <property type="entry name" value="VWA"/>
    <property type="match status" value="1"/>
</dbReference>
<dbReference type="PANTHER" id="PTHR24020">
    <property type="entry name" value="COLLAGEN ALPHA"/>
    <property type="match status" value="1"/>
</dbReference>
<dbReference type="Proteomes" id="UP001642483">
    <property type="component" value="Unassembled WGS sequence"/>
</dbReference>
<dbReference type="SUPFAM" id="SSF53300">
    <property type="entry name" value="vWA-like"/>
    <property type="match status" value="1"/>
</dbReference>